<dbReference type="VEuPathDB" id="FungiDB:BON22_0290"/>
<organism evidence="14">
    <name type="scientific">Cyberlindnera fabianii</name>
    <name type="common">Yeast</name>
    <name type="synonym">Hansenula fabianii</name>
    <dbReference type="NCBI Taxonomy" id="36022"/>
    <lineage>
        <taxon>Eukaryota</taxon>
        <taxon>Fungi</taxon>
        <taxon>Dikarya</taxon>
        <taxon>Ascomycota</taxon>
        <taxon>Saccharomycotina</taxon>
        <taxon>Saccharomycetes</taxon>
        <taxon>Phaffomycetales</taxon>
        <taxon>Phaffomycetaceae</taxon>
        <taxon>Cyberlindnera</taxon>
    </lineage>
</organism>
<dbReference type="InterPro" id="IPR027484">
    <property type="entry name" value="PInositol-4-P-5-kinase_N"/>
</dbReference>
<dbReference type="PhylomeDB" id="A0A061AKB5"/>
<evidence type="ECO:0000256" key="1">
    <source>
        <dbReference type="ARBA" id="ARBA00000444"/>
    </source>
</evidence>
<feature type="compositionally biased region" description="Polar residues" evidence="12">
    <location>
        <begin position="150"/>
        <end position="165"/>
    </location>
</feature>
<evidence type="ECO:0000256" key="6">
    <source>
        <dbReference type="ARBA" id="ARBA00022777"/>
    </source>
</evidence>
<dbReference type="InterPro" id="IPR027483">
    <property type="entry name" value="PInositol-4-P-4/5-kinase_C_sf"/>
</dbReference>
<dbReference type="Gene3D" id="3.30.810.10">
    <property type="entry name" value="2-Layer Sandwich"/>
    <property type="match status" value="1"/>
</dbReference>
<feature type="domain" description="PIPK" evidence="13">
    <location>
        <begin position="261"/>
        <end position="645"/>
    </location>
</feature>
<dbReference type="GO" id="GO:0005886">
    <property type="term" value="C:plasma membrane"/>
    <property type="evidence" value="ECO:0007669"/>
    <property type="project" value="TreeGrafter"/>
</dbReference>
<dbReference type="GO" id="GO:0016308">
    <property type="term" value="F:1-phosphatidylinositol-4-phosphate 5-kinase activity"/>
    <property type="evidence" value="ECO:0007669"/>
    <property type="project" value="UniProtKB-EC"/>
</dbReference>
<dbReference type="OrthoDB" id="20783at2759"/>
<keyword evidence="6 11" id="KW-0418">Kinase</keyword>
<dbReference type="CDD" id="cd17303">
    <property type="entry name" value="PIPKc_PIP5K_yeast_like"/>
    <property type="match status" value="1"/>
</dbReference>
<evidence type="ECO:0000313" key="14">
    <source>
        <dbReference type="EMBL" id="CDR37580.1"/>
    </source>
</evidence>
<evidence type="ECO:0000256" key="2">
    <source>
        <dbReference type="ARBA" id="ARBA00012172"/>
    </source>
</evidence>
<dbReference type="Pfam" id="PF01504">
    <property type="entry name" value="PIP5K"/>
    <property type="match status" value="1"/>
</dbReference>
<dbReference type="PANTHER" id="PTHR23086:SF8">
    <property type="entry name" value="PHOSPHATIDYLINOSITOL 5-PHOSPHATE 4-KINASE, ISOFORM A"/>
    <property type="match status" value="1"/>
</dbReference>
<dbReference type="EC" id="2.7.1.68" evidence="2"/>
<evidence type="ECO:0000259" key="13">
    <source>
        <dbReference type="PROSITE" id="PS51455"/>
    </source>
</evidence>
<dbReference type="InterPro" id="IPR023610">
    <property type="entry name" value="PInositol-4/5-P-5/4-kinase"/>
</dbReference>
<keyword evidence="3" id="KW-0597">Phosphoprotein</keyword>
<reference evidence="14" key="1">
    <citation type="journal article" date="2014" name="Genome Announc.">
        <title>Genome sequence of the yeast Cyberlindnera fabianii (Hansenula fabianii).</title>
        <authorList>
            <person name="Freel K.C."/>
            <person name="Sarilar V."/>
            <person name="Neuveglise C."/>
            <person name="Devillers H."/>
            <person name="Friedrich A."/>
            <person name="Schacherer J."/>
        </authorList>
    </citation>
    <scope>NUCLEOTIDE SEQUENCE</scope>
    <source>
        <strain evidence="14">YJS4271</strain>
    </source>
</reference>
<dbReference type="GO" id="GO:0046854">
    <property type="term" value="P:phosphatidylinositol phosphate biosynthetic process"/>
    <property type="evidence" value="ECO:0007669"/>
    <property type="project" value="UniProtKB-ARBA"/>
</dbReference>
<protein>
    <recommendedName>
        <fullName evidence="2">1-phosphatidylinositol-4-phosphate 5-kinase</fullName>
        <ecNumber evidence="2">2.7.1.68</ecNumber>
    </recommendedName>
    <alternativeName>
        <fullName evidence="10">1-phosphatidylinositol 4-phosphate kinase</fullName>
    </alternativeName>
    <alternativeName>
        <fullName evidence="8">Diphosphoinositide kinase</fullName>
    </alternativeName>
    <alternativeName>
        <fullName evidence="9">PIP5K</fullName>
    </alternativeName>
</protein>
<evidence type="ECO:0000256" key="4">
    <source>
        <dbReference type="ARBA" id="ARBA00022679"/>
    </source>
</evidence>
<dbReference type="EMBL" id="LK052886">
    <property type="protein sequence ID" value="CDR37580.1"/>
    <property type="molecule type" value="Genomic_DNA"/>
</dbReference>
<evidence type="ECO:0000256" key="3">
    <source>
        <dbReference type="ARBA" id="ARBA00022553"/>
    </source>
</evidence>
<keyword evidence="7 11" id="KW-0067">ATP-binding</keyword>
<evidence type="ECO:0000256" key="11">
    <source>
        <dbReference type="PROSITE-ProRule" id="PRU00781"/>
    </source>
</evidence>
<feature type="compositionally biased region" description="Polar residues" evidence="12">
    <location>
        <begin position="62"/>
        <end position="82"/>
    </location>
</feature>
<evidence type="ECO:0000256" key="12">
    <source>
        <dbReference type="SAM" id="MobiDB-lite"/>
    </source>
</evidence>
<sequence length="658" mass="74611">MATAQTTANTVLSGVPPKQKPQIIPLLPEAAPVPLVNRDRPISPGTPLSRIVTATDESVIFTNPSSVDSTNTTTTHSQCNGENNRDLHEDNTDPLSSLPHGSSDDKNDNDDDEFYDTYENASQIQPPVQASTIKASESTQPPSLVKRTGSHASHSSSVLEPNRSASYIQGSTNENVLLNNYTRKRKSTTRTNSVATILDQQAQRSAANTSNTIRNSVVTQDSRNVDTATIEIERMRNSVLTQREKKKKLKNMIDDDKVLVGNKVSEGHVNYVVAYNMLTGIRVAVSRVSGIMHPLKEEDFKASKKLVFDVSGNELTPSSKYDFKFKDYAPSVFRELRILFGLDPADYLMSLTSKYILSELNSPGKSGSFFYFSRDYRFIIKTIHPAEHRQLRKVLKHYYQHVKENPNTMISQFYGLHRVKMPITYGKRRKIYFIIMNNLFPSHRDIHCTYDLKGSTLGRYTDPNKGSHVVLKDLNWLADKEVIKFGPLKEKIFLEQLQKDVKLLIKMNIMDYSFLIGIHDLTKDADDDILKRKKLSVFSPISSNMHDLQNTNPKLLNHLKDMPAIEYHNGNCFYAEEGGISSTGPHNEPEQFVYYLGIIDCLTKYSFIKRMETFWRTLRHDRKTVSAVPPPEYGQRFLNFIQNSVNENTAGEIKKKAD</sequence>
<evidence type="ECO:0000256" key="9">
    <source>
        <dbReference type="ARBA" id="ARBA00080374"/>
    </source>
</evidence>
<evidence type="ECO:0000256" key="7">
    <source>
        <dbReference type="ARBA" id="ARBA00022840"/>
    </source>
</evidence>
<name>A0A061AKB5_CYBFA</name>
<keyword evidence="4 11" id="KW-0808">Transferase</keyword>
<dbReference type="PROSITE" id="PS51455">
    <property type="entry name" value="PIPK"/>
    <property type="match status" value="1"/>
</dbReference>
<feature type="compositionally biased region" description="Polar residues" evidence="12">
    <location>
        <begin position="119"/>
        <end position="142"/>
    </location>
</feature>
<dbReference type="FunFam" id="3.30.800.10:FF:000009">
    <property type="entry name" value="Phosphatidylinositol 4-phosphate 5-kinase its3"/>
    <property type="match status" value="1"/>
</dbReference>
<accession>A0A061AKB5</accession>
<proteinExistence type="predicted"/>
<dbReference type="PANTHER" id="PTHR23086">
    <property type="entry name" value="PHOSPHATIDYLINOSITOL-4-PHOSPHATE 5-KINASE"/>
    <property type="match status" value="1"/>
</dbReference>
<dbReference type="InterPro" id="IPR002498">
    <property type="entry name" value="PInositol-4-P-4/5-kinase_core"/>
</dbReference>
<feature type="region of interest" description="Disordered" evidence="12">
    <location>
        <begin position="62"/>
        <end position="165"/>
    </location>
</feature>
<dbReference type="SMART" id="SM00330">
    <property type="entry name" value="PIPKc"/>
    <property type="match status" value="1"/>
</dbReference>
<evidence type="ECO:0000256" key="8">
    <source>
        <dbReference type="ARBA" id="ARBA00078403"/>
    </source>
</evidence>
<feature type="compositionally biased region" description="Polar residues" evidence="12">
    <location>
        <begin position="1"/>
        <end position="12"/>
    </location>
</feature>
<feature type="region of interest" description="Disordered" evidence="12">
    <location>
        <begin position="1"/>
        <end position="25"/>
    </location>
</feature>
<keyword evidence="5 11" id="KW-0547">Nucleotide-binding</keyword>
<feature type="compositionally biased region" description="Acidic residues" evidence="12">
    <location>
        <begin position="107"/>
        <end position="116"/>
    </location>
</feature>
<dbReference type="SUPFAM" id="SSF56104">
    <property type="entry name" value="SAICAR synthase-like"/>
    <property type="match status" value="1"/>
</dbReference>
<comment type="catalytic activity">
    <reaction evidence="1">
        <text>a 1,2-diacyl-sn-glycero-3-phospho-(1D-myo-inositol 4-phosphate) + ATP = a 1,2-diacyl-sn-glycero-3-phospho-(1D-myo-inositol-4,5-bisphosphate) + ADP + H(+)</text>
        <dbReference type="Rhea" id="RHEA:14425"/>
        <dbReference type="ChEBI" id="CHEBI:15378"/>
        <dbReference type="ChEBI" id="CHEBI:30616"/>
        <dbReference type="ChEBI" id="CHEBI:58178"/>
        <dbReference type="ChEBI" id="CHEBI:58456"/>
        <dbReference type="ChEBI" id="CHEBI:456216"/>
        <dbReference type="EC" id="2.7.1.68"/>
    </reaction>
</comment>
<dbReference type="Gene3D" id="3.30.800.10">
    <property type="entry name" value="Phosphatidylinositol Phosphate Kinase II Beta"/>
    <property type="match status" value="1"/>
</dbReference>
<evidence type="ECO:0000256" key="5">
    <source>
        <dbReference type="ARBA" id="ARBA00022741"/>
    </source>
</evidence>
<dbReference type="GO" id="GO:0005524">
    <property type="term" value="F:ATP binding"/>
    <property type="evidence" value="ECO:0007669"/>
    <property type="project" value="UniProtKB-UniRule"/>
</dbReference>
<gene>
    <name evidence="14" type="ORF">CYFA0S_01e12618g</name>
</gene>
<dbReference type="AlphaFoldDB" id="A0A061AKB5"/>
<evidence type="ECO:0000256" key="10">
    <source>
        <dbReference type="ARBA" id="ARBA00082306"/>
    </source>
</evidence>